<dbReference type="InterPro" id="IPR013094">
    <property type="entry name" value="AB_hydrolase_3"/>
</dbReference>
<dbReference type="OrthoDB" id="5396420at2759"/>
<sequence length="400" mass="44414">MLPRCRFGTTAVRLGLPTFSTCARQLEQTRVRVPCRSNGSFNLDVRYPDHYAPQPSRASQAAVIYLPRGPLLNNPKHDDLNLDTLQRTLSLPVICINYRCGNEDKYPTAIHDVIAGYDWVVQNLFNETTATNRFSHHGRTRNKVAVLGELIGGSLATTLALTECRAKEPAAVVAAAINNPIADWVDLDEDDRAKPCLPDQAPLTLQQLHRQRDSLFRQPADYFDPFVSPALFFRAAGLKVPASKPPLSDMEELAELEKQDFFRSQLALSAIPNAYASMETALFSKSEQETSRKSSRRYPSKSLAIQLPRFRITSGRDSVIAGQSKDLKTLLDKAVERQSKPKGSPANSSRTRLGMCTSQTAAVSEMVSHEEVGGSGLWDESEKGRSRMRDAALWVEQALR</sequence>
<dbReference type="AlphaFoldDB" id="N1QH20"/>
<evidence type="ECO:0000313" key="3">
    <source>
        <dbReference type="EMBL" id="EMF16521.1"/>
    </source>
</evidence>
<keyword evidence="3" id="KW-0378">Hydrolase</keyword>
<dbReference type="Proteomes" id="UP000016931">
    <property type="component" value="Unassembled WGS sequence"/>
</dbReference>
<dbReference type="SUPFAM" id="SSF53474">
    <property type="entry name" value="alpha/beta-Hydrolases"/>
    <property type="match status" value="1"/>
</dbReference>
<proteinExistence type="predicted"/>
<dbReference type="EMBL" id="KB456260">
    <property type="protein sequence ID" value="EMF16521.1"/>
    <property type="molecule type" value="Genomic_DNA"/>
</dbReference>
<protein>
    <submittedName>
        <fullName evidence="3">Alpha/beta-hydrolase</fullName>
    </submittedName>
</protein>
<dbReference type="InterPro" id="IPR029058">
    <property type="entry name" value="AB_hydrolase_fold"/>
</dbReference>
<gene>
    <name evidence="3" type="ORF">SEPMUDRAFT_145747</name>
</gene>
<dbReference type="Gene3D" id="3.40.50.1820">
    <property type="entry name" value="alpha/beta hydrolase"/>
    <property type="match status" value="1"/>
</dbReference>
<dbReference type="GeneID" id="27900381"/>
<dbReference type="HOGENOM" id="CLU_057635_0_0_1"/>
<evidence type="ECO:0000313" key="4">
    <source>
        <dbReference type="Proteomes" id="UP000016931"/>
    </source>
</evidence>
<dbReference type="GO" id="GO:0016787">
    <property type="term" value="F:hydrolase activity"/>
    <property type="evidence" value="ECO:0007669"/>
    <property type="project" value="UniProtKB-KW"/>
</dbReference>
<dbReference type="eggNOG" id="ENOG502ST7S">
    <property type="taxonomic scope" value="Eukaryota"/>
</dbReference>
<feature type="domain" description="Alpha/beta hydrolase fold-3" evidence="2">
    <location>
        <begin position="78"/>
        <end position="230"/>
    </location>
</feature>
<reference evidence="3 4" key="1">
    <citation type="journal article" date="2012" name="PLoS Pathog.">
        <title>Diverse lifestyles and strategies of plant pathogenesis encoded in the genomes of eighteen Dothideomycetes fungi.</title>
        <authorList>
            <person name="Ohm R.A."/>
            <person name="Feau N."/>
            <person name="Henrissat B."/>
            <person name="Schoch C.L."/>
            <person name="Horwitz B.A."/>
            <person name="Barry K.W."/>
            <person name="Condon B.J."/>
            <person name="Copeland A.C."/>
            <person name="Dhillon B."/>
            <person name="Glaser F."/>
            <person name="Hesse C.N."/>
            <person name="Kosti I."/>
            <person name="LaButti K."/>
            <person name="Lindquist E.A."/>
            <person name="Lucas S."/>
            <person name="Salamov A.A."/>
            <person name="Bradshaw R.E."/>
            <person name="Ciuffetti L."/>
            <person name="Hamelin R.C."/>
            <person name="Kema G.H.J."/>
            <person name="Lawrence C."/>
            <person name="Scott J.A."/>
            <person name="Spatafora J.W."/>
            <person name="Turgeon B.G."/>
            <person name="de Wit P.J.G.M."/>
            <person name="Zhong S."/>
            <person name="Goodwin S.B."/>
            <person name="Grigoriev I.V."/>
        </authorList>
    </citation>
    <scope>NUCLEOTIDE SEQUENCE [LARGE SCALE GENOMIC DNA]</scope>
    <source>
        <strain evidence="3 4">SO2202</strain>
    </source>
</reference>
<evidence type="ECO:0000259" key="2">
    <source>
        <dbReference type="Pfam" id="PF07859"/>
    </source>
</evidence>
<dbReference type="RefSeq" id="XP_016764642.1">
    <property type="nucleotide sequence ID" value="XM_016903244.1"/>
</dbReference>
<dbReference type="OMA" id="SPIHFFR"/>
<organism evidence="3 4">
    <name type="scientific">Sphaerulina musiva (strain SO2202)</name>
    <name type="common">Poplar stem canker fungus</name>
    <name type="synonym">Septoria musiva</name>
    <dbReference type="NCBI Taxonomy" id="692275"/>
    <lineage>
        <taxon>Eukaryota</taxon>
        <taxon>Fungi</taxon>
        <taxon>Dikarya</taxon>
        <taxon>Ascomycota</taxon>
        <taxon>Pezizomycotina</taxon>
        <taxon>Dothideomycetes</taxon>
        <taxon>Dothideomycetidae</taxon>
        <taxon>Mycosphaerellales</taxon>
        <taxon>Mycosphaerellaceae</taxon>
        <taxon>Sphaerulina</taxon>
    </lineage>
</organism>
<name>N1QH20_SPHMS</name>
<dbReference type="STRING" id="692275.N1QH20"/>
<evidence type="ECO:0000256" key="1">
    <source>
        <dbReference type="SAM" id="MobiDB-lite"/>
    </source>
</evidence>
<keyword evidence="4" id="KW-1185">Reference proteome</keyword>
<dbReference type="Pfam" id="PF07859">
    <property type="entry name" value="Abhydrolase_3"/>
    <property type="match status" value="1"/>
</dbReference>
<accession>N1QH20</accession>
<feature type="region of interest" description="Disordered" evidence="1">
    <location>
        <begin position="333"/>
        <end position="352"/>
    </location>
</feature>